<evidence type="ECO:0000313" key="2">
    <source>
        <dbReference type="Proteomes" id="UP000192342"/>
    </source>
</evidence>
<gene>
    <name evidence="1" type="ORF">ATO7_02820</name>
</gene>
<proteinExistence type="predicted"/>
<dbReference type="Proteomes" id="UP000192342">
    <property type="component" value="Unassembled WGS sequence"/>
</dbReference>
<keyword evidence="2" id="KW-1185">Reference proteome</keyword>
<dbReference type="EMBL" id="AQQV01000001">
    <property type="protein sequence ID" value="ORE88773.1"/>
    <property type="molecule type" value="Genomic_DNA"/>
</dbReference>
<accession>A0A1Y1SGI9</accession>
<sequence>MITDFGSSMNQLDGFSGKTLPAGRVVTFINRVKMHDVKPPVIPAVVFHQCNCVDGRQYRNAFNQVFRGSDGVFTFRFGRHSSGSFGRMYSQ</sequence>
<name>A0A1Y1SGI9_9GAMM</name>
<comment type="caution">
    <text evidence="1">The sequence shown here is derived from an EMBL/GenBank/DDBJ whole genome shotgun (WGS) entry which is preliminary data.</text>
</comment>
<dbReference type="AlphaFoldDB" id="A0A1Y1SGI9"/>
<evidence type="ECO:0000313" key="1">
    <source>
        <dbReference type="EMBL" id="ORE88773.1"/>
    </source>
</evidence>
<reference evidence="1 2" key="1">
    <citation type="submission" date="2013-04" db="EMBL/GenBank/DDBJ databases">
        <title>Oceanococcus atlanticus 22II-S10r2 Genome Sequencing.</title>
        <authorList>
            <person name="Lai Q."/>
            <person name="Li G."/>
            <person name="Shao Z."/>
        </authorList>
    </citation>
    <scope>NUCLEOTIDE SEQUENCE [LARGE SCALE GENOMIC DNA]</scope>
    <source>
        <strain evidence="1 2">22II-S10r2</strain>
    </source>
</reference>
<protein>
    <submittedName>
        <fullName evidence="1">Uncharacterized protein</fullName>
    </submittedName>
</protein>
<organism evidence="1 2">
    <name type="scientific">Oceanococcus atlanticus</name>
    <dbReference type="NCBI Taxonomy" id="1317117"/>
    <lineage>
        <taxon>Bacteria</taxon>
        <taxon>Pseudomonadati</taxon>
        <taxon>Pseudomonadota</taxon>
        <taxon>Gammaproteobacteria</taxon>
        <taxon>Chromatiales</taxon>
        <taxon>Oceanococcaceae</taxon>
        <taxon>Oceanococcus</taxon>
    </lineage>
</organism>